<sequence length="111" mass="12512">MINFKAWLLFLLLAIAIAMVAADSSKVHDIGFPTTVGDFIGEDNEMLMDSDISRRSLVPRRKYISYGALRGDQAPCGYRGQSYYDCSKRRQANPYRRGCTKVTHCARVVDT</sequence>
<dbReference type="OrthoDB" id="1863600at2759"/>
<name>A0A2Z6NE70_TRISU</name>
<evidence type="ECO:0000256" key="2">
    <source>
        <dbReference type="ARBA" id="ARBA00009178"/>
    </source>
</evidence>
<dbReference type="GO" id="GO:0040008">
    <property type="term" value="P:regulation of growth"/>
    <property type="evidence" value="ECO:0007669"/>
    <property type="project" value="UniProtKB-ARBA"/>
</dbReference>
<evidence type="ECO:0000256" key="7">
    <source>
        <dbReference type="SAM" id="SignalP"/>
    </source>
</evidence>
<protein>
    <recommendedName>
        <fullName evidence="10">Protein RALF-like 19</fullName>
    </recommendedName>
</protein>
<dbReference type="PANTHER" id="PTHR33136:SF89">
    <property type="entry name" value="PROTEIN RALF-LIKE 19"/>
    <property type="match status" value="1"/>
</dbReference>
<dbReference type="EMBL" id="DF973946">
    <property type="protein sequence ID" value="GAU42904.1"/>
    <property type="molecule type" value="Genomic_DNA"/>
</dbReference>
<dbReference type="Pfam" id="PF05498">
    <property type="entry name" value="RALF"/>
    <property type="match status" value="1"/>
</dbReference>
<evidence type="ECO:0000256" key="1">
    <source>
        <dbReference type="ARBA" id="ARBA00004613"/>
    </source>
</evidence>
<dbReference type="Proteomes" id="UP000242715">
    <property type="component" value="Unassembled WGS sequence"/>
</dbReference>
<comment type="similarity">
    <text evidence="2">Belongs to the plant rapid alkalinization factor (RALF) family.</text>
</comment>
<keyword evidence="3" id="KW-0964">Secreted</keyword>
<dbReference type="InterPro" id="IPR008801">
    <property type="entry name" value="RALF"/>
</dbReference>
<dbReference type="GO" id="GO:0005179">
    <property type="term" value="F:hormone activity"/>
    <property type="evidence" value="ECO:0007669"/>
    <property type="project" value="UniProtKB-KW"/>
</dbReference>
<keyword evidence="9" id="KW-1185">Reference proteome</keyword>
<feature type="chain" id="PRO_5016306483" description="Protein RALF-like 19" evidence="7">
    <location>
        <begin position="23"/>
        <end position="111"/>
    </location>
</feature>
<evidence type="ECO:0008006" key="10">
    <source>
        <dbReference type="Google" id="ProtNLM"/>
    </source>
</evidence>
<evidence type="ECO:0000313" key="8">
    <source>
        <dbReference type="EMBL" id="GAU42904.1"/>
    </source>
</evidence>
<evidence type="ECO:0000313" key="9">
    <source>
        <dbReference type="Proteomes" id="UP000242715"/>
    </source>
</evidence>
<keyword evidence="4" id="KW-0372">Hormone</keyword>
<dbReference type="AlphaFoldDB" id="A0A2Z6NE70"/>
<comment type="subcellular location">
    <subcellularLocation>
        <location evidence="1">Secreted</location>
    </subcellularLocation>
</comment>
<dbReference type="GO" id="GO:0009506">
    <property type="term" value="C:plasmodesma"/>
    <property type="evidence" value="ECO:0007669"/>
    <property type="project" value="TreeGrafter"/>
</dbReference>
<dbReference type="GO" id="GO:0005576">
    <property type="term" value="C:extracellular region"/>
    <property type="evidence" value="ECO:0007669"/>
    <property type="project" value="UniProtKB-SubCell"/>
</dbReference>
<evidence type="ECO:0000256" key="6">
    <source>
        <dbReference type="ARBA" id="ARBA00023157"/>
    </source>
</evidence>
<evidence type="ECO:0000256" key="5">
    <source>
        <dbReference type="ARBA" id="ARBA00022729"/>
    </source>
</evidence>
<feature type="signal peptide" evidence="7">
    <location>
        <begin position="1"/>
        <end position="22"/>
    </location>
</feature>
<evidence type="ECO:0000256" key="4">
    <source>
        <dbReference type="ARBA" id="ARBA00022702"/>
    </source>
</evidence>
<proteinExistence type="inferred from homology"/>
<dbReference type="GO" id="GO:0019722">
    <property type="term" value="P:calcium-mediated signaling"/>
    <property type="evidence" value="ECO:0007669"/>
    <property type="project" value="TreeGrafter"/>
</dbReference>
<keyword evidence="6" id="KW-1015">Disulfide bond</keyword>
<reference evidence="9" key="1">
    <citation type="journal article" date="2017" name="Front. Plant Sci.">
        <title>Climate Clever Clovers: New Paradigm to Reduce the Environmental Footprint of Ruminants by Breeding Low Methanogenic Forages Utilizing Haplotype Variation.</title>
        <authorList>
            <person name="Kaur P."/>
            <person name="Appels R."/>
            <person name="Bayer P.E."/>
            <person name="Keeble-Gagnere G."/>
            <person name="Wang J."/>
            <person name="Hirakawa H."/>
            <person name="Shirasawa K."/>
            <person name="Vercoe P."/>
            <person name="Stefanova K."/>
            <person name="Durmic Z."/>
            <person name="Nichols P."/>
            <person name="Revell C."/>
            <person name="Isobe S.N."/>
            <person name="Edwards D."/>
            <person name="Erskine W."/>
        </authorList>
    </citation>
    <scope>NUCLEOTIDE SEQUENCE [LARGE SCALE GENOMIC DNA]</scope>
    <source>
        <strain evidence="9">cv. Daliak</strain>
    </source>
</reference>
<keyword evidence="5 7" id="KW-0732">Signal</keyword>
<organism evidence="8 9">
    <name type="scientific">Trifolium subterraneum</name>
    <name type="common">Subterranean clover</name>
    <dbReference type="NCBI Taxonomy" id="3900"/>
    <lineage>
        <taxon>Eukaryota</taxon>
        <taxon>Viridiplantae</taxon>
        <taxon>Streptophyta</taxon>
        <taxon>Embryophyta</taxon>
        <taxon>Tracheophyta</taxon>
        <taxon>Spermatophyta</taxon>
        <taxon>Magnoliopsida</taxon>
        <taxon>eudicotyledons</taxon>
        <taxon>Gunneridae</taxon>
        <taxon>Pentapetalae</taxon>
        <taxon>rosids</taxon>
        <taxon>fabids</taxon>
        <taxon>Fabales</taxon>
        <taxon>Fabaceae</taxon>
        <taxon>Papilionoideae</taxon>
        <taxon>50 kb inversion clade</taxon>
        <taxon>NPAAA clade</taxon>
        <taxon>Hologalegina</taxon>
        <taxon>IRL clade</taxon>
        <taxon>Trifolieae</taxon>
        <taxon>Trifolium</taxon>
    </lineage>
</organism>
<dbReference type="PANTHER" id="PTHR33136">
    <property type="entry name" value="RAPID ALKALINIZATION FACTOR-LIKE"/>
    <property type="match status" value="1"/>
</dbReference>
<gene>
    <name evidence="8" type="ORF">TSUD_86420</name>
</gene>
<accession>A0A2Z6NE70</accession>
<evidence type="ECO:0000256" key="3">
    <source>
        <dbReference type="ARBA" id="ARBA00022525"/>
    </source>
</evidence>